<evidence type="ECO:0000256" key="2">
    <source>
        <dbReference type="SAM" id="Coils"/>
    </source>
</evidence>
<gene>
    <name evidence="4" type="ORF">M427DRAFT_425737</name>
</gene>
<dbReference type="AlphaFoldDB" id="A0A139A4C1"/>
<dbReference type="EMBL" id="KQ965799">
    <property type="protein sequence ID" value="KXS11641.1"/>
    <property type="molecule type" value="Genomic_DNA"/>
</dbReference>
<protein>
    <submittedName>
        <fullName evidence="4">Uncharacterized protein</fullName>
    </submittedName>
</protein>
<name>A0A139A4C1_GONPJ</name>
<keyword evidence="1 2" id="KW-0175">Coiled coil</keyword>
<evidence type="ECO:0000313" key="4">
    <source>
        <dbReference type="EMBL" id="KXS11641.1"/>
    </source>
</evidence>
<dbReference type="OrthoDB" id="10657611at2759"/>
<dbReference type="PANTHER" id="PTHR21549:SF1">
    <property type="entry name" value="COILED-COIL DOMAIN-CONTAINING PROTEIN 148"/>
    <property type="match status" value="1"/>
</dbReference>
<dbReference type="InterPro" id="IPR039902">
    <property type="entry name" value="CCDC148/CCDC112"/>
</dbReference>
<dbReference type="Proteomes" id="UP000070544">
    <property type="component" value="Unassembled WGS sequence"/>
</dbReference>
<reference evidence="4 5" key="1">
    <citation type="journal article" date="2015" name="Genome Biol. Evol.">
        <title>Phylogenomic analyses indicate that early fungi evolved digesting cell walls of algal ancestors of land plants.</title>
        <authorList>
            <person name="Chang Y."/>
            <person name="Wang S."/>
            <person name="Sekimoto S."/>
            <person name="Aerts A.L."/>
            <person name="Choi C."/>
            <person name="Clum A."/>
            <person name="LaButti K.M."/>
            <person name="Lindquist E.A."/>
            <person name="Yee Ngan C."/>
            <person name="Ohm R.A."/>
            <person name="Salamov A.A."/>
            <person name="Grigoriev I.V."/>
            <person name="Spatafora J.W."/>
            <person name="Berbee M.L."/>
        </authorList>
    </citation>
    <scope>NUCLEOTIDE SEQUENCE [LARGE SCALE GENOMIC DNA]</scope>
    <source>
        <strain evidence="4 5">JEL478</strain>
    </source>
</reference>
<evidence type="ECO:0000313" key="5">
    <source>
        <dbReference type="Proteomes" id="UP000070544"/>
    </source>
</evidence>
<accession>A0A139A4C1</accession>
<evidence type="ECO:0000256" key="1">
    <source>
        <dbReference type="ARBA" id="ARBA00023054"/>
    </source>
</evidence>
<organism evidence="4 5">
    <name type="scientific">Gonapodya prolifera (strain JEL478)</name>
    <name type="common">Monoblepharis prolifera</name>
    <dbReference type="NCBI Taxonomy" id="1344416"/>
    <lineage>
        <taxon>Eukaryota</taxon>
        <taxon>Fungi</taxon>
        <taxon>Fungi incertae sedis</taxon>
        <taxon>Chytridiomycota</taxon>
        <taxon>Chytridiomycota incertae sedis</taxon>
        <taxon>Monoblepharidomycetes</taxon>
        <taxon>Monoblepharidales</taxon>
        <taxon>Gonapodyaceae</taxon>
        <taxon>Gonapodya</taxon>
    </lineage>
</organism>
<sequence length="727" mass="83369">MISSIDNHLSVALARASRRLIHADDYSFTLERFKKSGRGGPIRGSNYLDATSGEAIPPLLAKLEHESDPRTKAARRMVLHRAVWAMEWTRLEAQVTDLEHELSKLVASWSYDGIAQSIGREDGSVADSDVMVQLCVVEMRGEHTQRNETRKAPRQALFQTVDGLRALVRSASSRNRVGLGEELFAFRSRIFSVLDQCDRDRVSISHELAQVSKEIDDYTPTRTLNDLWLYVPYSSFFSLPTSADSADKSSILSTCGTEDIPFMGQNERPDLQRTVAPQQQNRHDFKVYTFVPDIPCCDAELLHTLLTAYHAMNEEYAKYLEDARETHAEAPNGWTWRRDSDLLDDGDFAQSESDTPCCANSLRTVAHIVDTYSGLADKKKSVAPLEPVMTATNSNDDCKSSLHTLSSLPYSTLRLLLTERLKLQFPHKAKKELLEAEEWCKRRAIGERLLSNVARRWKSERRTMIADILKSIQMSNDSFLQAQLESRIRGELLLKRTNLHDRLCELRSQKSQQMAELREQDTAAAEKRKREEIARNQKERRRRQKDRLLVSNLKEAKALEQELQLKERKRHQKMEEQAEMLRLEYCRQRTSHRRGQWEQKLSSSHQKSLELQGRIEERERRLEALRCLVRPQVARDYTRLLLPTASSSASEATTLPPLHPLVPISTFNTREIFADPRARLAEMLQQCELSQSGYASHAFKRVSELYTKGTAGGMRNRDLWKSNVEFG</sequence>
<keyword evidence="5" id="KW-1185">Reference proteome</keyword>
<feature type="coiled-coil region" evidence="2">
    <location>
        <begin position="549"/>
        <end position="579"/>
    </location>
</feature>
<proteinExistence type="predicted"/>
<feature type="compositionally biased region" description="Basic and acidic residues" evidence="3">
    <location>
        <begin position="516"/>
        <end position="537"/>
    </location>
</feature>
<dbReference type="PANTHER" id="PTHR21549">
    <property type="entry name" value="MUTATED IN BLADDER CANCER 1"/>
    <property type="match status" value="1"/>
</dbReference>
<evidence type="ECO:0000256" key="3">
    <source>
        <dbReference type="SAM" id="MobiDB-lite"/>
    </source>
</evidence>
<feature type="region of interest" description="Disordered" evidence="3">
    <location>
        <begin position="510"/>
        <end position="547"/>
    </location>
</feature>